<feature type="compositionally biased region" description="Polar residues" evidence="1">
    <location>
        <begin position="130"/>
        <end position="147"/>
    </location>
</feature>
<dbReference type="Pfam" id="PF03108">
    <property type="entry name" value="DBD_Tnp_Mut"/>
    <property type="match status" value="1"/>
</dbReference>
<comment type="caution">
    <text evidence="3">The sequence shown here is derived from an EMBL/GenBank/DDBJ whole genome shotgun (WGS) entry which is preliminary data.</text>
</comment>
<evidence type="ECO:0000313" key="4">
    <source>
        <dbReference type="Proteomes" id="UP001281410"/>
    </source>
</evidence>
<accession>A0AAE0EDH9</accession>
<dbReference type="EMBL" id="JANJYJ010000003">
    <property type="protein sequence ID" value="KAK3224393.1"/>
    <property type="molecule type" value="Genomic_DNA"/>
</dbReference>
<dbReference type="InterPro" id="IPR004332">
    <property type="entry name" value="Transposase_MuDR"/>
</dbReference>
<sequence length="372" mass="41463">MSDDDVEFMIIHKEKVWATIDVEFVNKHEFRPPANPIQSGCTVSPVKPIENPRSPSGTPNYKSFSGSNNPFASHASPGFTSVTNDHATPVSTTKHAVVDDNDSSESSDTEDESADDDGGQGATKDGTEEQGVSGTPNSSSPSMNTRWTTSGSELYSIKAVLSVDVFEKPADQGPLYKGQMFKDKPTLKRAVGSYAFAERFEYRVSRSSNTRFTAECTQRSCGWVLPAWKLNRGTYWHLESFVNEHTCDRNDNYNIEFKRVSACVIGDLFASKFGDPGLIIRPKDIVSEMREQNGIHLSYNKAYRSKEHALNQVFGDSWESFQRLPAYFYVLEQSNPGTVTKIKTDSKNRFKYGFMAIGASIEGFCYMAGYLH</sequence>
<feature type="compositionally biased region" description="Polar residues" evidence="1">
    <location>
        <begin position="78"/>
        <end position="94"/>
    </location>
</feature>
<dbReference type="AlphaFoldDB" id="A0AAE0EDH9"/>
<dbReference type="PANTHER" id="PTHR31973:SF195">
    <property type="entry name" value="MUDR FAMILY TRANSPOSASE"/>
    <property type="match status" value="1"/>
</dbReference>
<organism evidence="3 4">
    <name type="scientific">Dipteronia sinensis</name>
    <dbReference type="NCBI Taxonomy" id="43782"/>
    <lineage>
        <taxon>Eukaryota</taxon>
        <taxon>Viridiplantae</taxon>
        <taxon>Streptophyta</taxon>
        <taxon>Embryophyta</taxon>
        <taxon>Tracheophyta</taxon>
        <taxon>Spermatophyta</taxon>
        <taxon>Magnoliopsida</taxon>
        <taxon>eudicotyledons</taxon>
        <taxon>Gunneridae</taxon>
        <taxon>Pentapetalae</taxon>
        <taxon>rosids</taxon>
        <taxon>malvids</taxon>
        <taxon>Sapindales</taxon>
        <taxon>Sapindaceae</taxon>
        <taxon>Hippocastanoideae</taxon>
        <taxon>Acereae</taxon>
        <taxon>Dipteronia</taxon>
    </lineage>
</organism>
<proteinExistence type="predicted"/>
<name>A0AAE0EDH9_9ROSI</name>
<feature type="domain" description="Transposase MuDR plant" evidence="2">
    <location>
        <begin position="177"/>
        <end position="230"/>
    </location>
</feature>
<evidence type="ECO:0000256" key="1">
    <source>
        <dbReference type="SAM" id="MobiDB-lite"/>
    </source>
</evidence>
<keyword evidence="4" id="KW-1185">Reference proteome</keyword>
<reference evidence="3" key="1">
    <citation type="journal article" date="2023" name="Plant J.">
        <title>Genome sequences and population genomics provide insights into the demographic history, inbreeding, and mutation load of two 'living fossil' tree species of Dipteronia.</title>
        <authorList>
            <person name="Feng Y."/>
            <person name="Comes H.P."/>
            <person name="Chen J."/>
            <person name="Zhu S."/>
            <person name="Lu R."/>
            <person name="Zhang X."/>
            <person name="Li P."/>
            <person name="Qiu J."/>
            <person name="Olsen K.M."/>
            <person name="Qiu Y."/>
        </authorList>
    </citation>
    <scope>NUCLEOTIDE SEQUENCE</scope>
    <source>
        <strain evidence="3">NBL</strain>
    </source>
</reference>
<evidence type="ECO:0000313" key="3">
    <source>
        <dbReference type="EMBL" id="KAK3224393.1"/>
    </source>
</evidence>
<evidence type="ECO:0000259" key="2">
    <source>
        <dbReference type="Pfam" id="PF03108"/>
    </source>
</evidence>
<feature type="compositionally biased region" description="Acidic residues" evidence="1">
    <location>
        <begin position="99"/>
        <end position="118"/>
    </location>
</feature>
<protein>
    <recommendedName>
        <fullName evidence="2">Transposase MuDR plant domain-containing protein</fullName>
    </recommendedName>
</protein>
<feature type="region of interest" description="Disordered" evidence="1">
    <location>
        <begin position="33"/>
        <end position="147"/>
    </location>
</feature>
<feature type="compositionally biased region" description="Polar residues" evidence="1">
    <location>
        <begin position="53"/>
        <end position="71"/>
    </location>
</feature>
<gene>
    <name evidence="3" type="ORF">Dsin_011418</name>
</gene>
<dbReference type="PANTHER" id="PTHR31973">
    <property type="entry name" value="POLYPROTEIN, PUTATIVE-RELATED"/>
    <property type="match status" value="1"/>
</dbReference>
<dbReference type="Proteomes" id="UP001281410">
    <property type="component" value="Unassembled WGS sequence"/>
</dbReference>